<evidence type="ECO:0000256" key="1">
    <source>
        <dbReference type="ARBA" id="ARBA00004167"/>
    </source>
</evidence>
<keyword evidence="8" id="KW-0472">Membrane</keyword>
<keyword evidence="4" id="KW-0812">Transmembrane</keyword>
<dbReference type="EMBL" id="FNXT01001199">
    <property type="protein sequence ID" value="SZX73848.1"/>
    <property type="molecule type" value="Genomic_DNA"/>
</dbReference>
<keyword evidence="7" id="KW-1133">Transmembrane helix</keyword>
<keyword evidence="9" id="KW-0675">Receptor</keyword>
<evidence type="ECO:0000256" key="9">
    <source>
        <dbReference type="ARBA" id="ARBA00023170"/>
    </source>
</evidence>
<dbReference type="Proteomes" id="UP000256970">
    <property type="component" value="Unassembled WGS sequence"/>
</dbReference>
<organism evidence="11 12">
    <name type="scientific">Tetradesmus obliquus</name>
    <name type="common">Green alga</name>
    <name type="synonym">Acutodesmus obliquus</name>
    <dbReference type="NCBI Taxonomy" id="3088"/>
    <lineage>
        <taxon>Eukaryota</taxon>
        <taxon>Viridiplantae</taxon>
        <taxon>Chlorophyta</taxon>
        <taxon>core chlorophytes</taxon>
        <taxon>Chlorophyceae</taxon>
        <taxon>CS clade</taxon>
        <taxon>Sphaeropleales</taxon>
        <taxon>Scenedesmaceae</taxon>
        <taxon>Tetradesmus</taxon>
    </lineage>
</organism>
<evidence type="ECO:0000256" key="10">
    <source>
        <dbReference type="ARBA" id="ARBA00023180"/>
    </source>
</evidence>
<evidence type="ECO:0000313" key="11">
    <source>
        <dbReference type="EMBL" id="SZX73848.1"/>
    </source>
</evidence>
<dbReference type="GO" id="GO:0005930">
    <property type="term" value="C:axoneme"/>
    <property type="evidence" value="ECO:0007669"/>
    <property type="project" value="UniProtKB-SubCell"/>
</dbReference>
<keyword evidence="3" id="KW-0433">Leucine-rich repeat</keyword>
<dbReference type="Pfam" id="PF00560">
    <property type="entry name" value="LRR_1"/>
    <property type="match status" value="1"/>
</dbReference>
<dbReference type="SUPFAM" id="SSF52047">
    <property type="entry name" value="RNI-like"/>
    <property type="match status" value="1"/>
</dbReference>
<dbReference type="InterPro" id="IPR032675">
    <property type="entry name" value="LRR_dom_sf"/>
</dbReference>
<dbReference type="Gene3D" id="3.80.10.10">
    <property type="entry name" value="Ribonuclease Inhibitor"/>
    <property type="match status" value="2"/>
</dbReference>
<dbReference type="GO" id="GO:0016020">
    <property type="term" value="C:membrane"/>
    <property type="evidence" value="ECO:0007669"/>
    <property type="project" value="UniProtKB-SubCell"/>
</dbReference>
<keyword evidence="12" id="KW-1185">Reference proteome</keyword>
<accession>A0A383W896</accession>
<evidence type="ECO:0000313" key="12">
    <source>
        <dbReference type="Proteomes" id="UP000256970"/>
    </source>
</evidence>
<evidence type="ECO:0000256" key="6">
    <source>
        <dbReference type="ARBA" id="ARBA00022737"/>
    </source>
</evidence>
<dbReference type="AlphaFoldDB" id="A0A383W896"/>
<sequence>MVDKPLVPCSAVSREAAALAQLKSLLKGAGISAGLELFTWITGTNYCGGLWVGVTCEAPNTVTVLNLSALSVKVQAQAILPLLDVVAAISNLTQLQTLVLAGIGLSGPVHEPSRPGLDSFTKLRHLDISGNPGLSSDLPNSWFAMRGLTTLDISATGIGGTLPEDYAAFQELREFRAVDCPGITGRLPPAWGLLKLGVLEITNAALTGGLPPEWADAAAQQKAAAALAASLEARAASAVAVPASAASEAEAEQNGTDSVAAQPVVLGMQRLRVLDLSVAGPGRGGLSGALPAAFAQLEQLQVLVLSGHNFSGSLPPAWTRLSQLRVLDVSRNSLTGSLPKWYASMLQLAVLKVHDNQLVPAASGSSEFFEYLVGDGLKLQCLCVANNSGVLLDAAKAVELKRRAQASSPPAQLVIDEPTDRLCDAQAWK</sequence>
<evidence type="ECO:0000256" key="8">
    <source>
        <dbReference type="ARBA" id="ARBA00023136"/>
    </source>
</evidence>
<keyword evidence="10" id="KW-0325">Glycoprotein</keyword>
<protein>
    <submittedName>
        <fullName evidence="11">Uncharacterized protein</fullName>
    </submittedName>
</protein>
<evidence type="ECO:0000256" key="5">
    <source>
        <dbReference type="ARBA" id="ARBA00022729"/>
    </source>
</evidence>
<keyword evidence="5" id="KW-0732">Signal</keyword>
<dbReference type="PANTHER" id="PTHR27000">
    <property type="entry name" value="LEUCINE-RICH REPEAT RECEPTOR-LIKE PROTEIN KINASE FAMILY PROTEIN-RELATED"/>
    <property type="match status" value="1"/>
</dbReference>
<gene>
    <name evidence="11" type="ORF">BQ4739_LOCUS14092</name>
</gene>
<reference evidence="11 12" key="1">
    <citation type="submission" date="2016-10" db="EMBL/GenBank/DDBJ databases">
        <authorList>
            <person name="Cai Z."/>
        </authorList>
    </citation>
    <scope>NUCLEOTIDE SEQUENCE [LARGE SCALE GENOMIC DNA]</scope>
</reference>
<name>A0A383W896_TETOB</name>
<keyword evidence="6" id="KW-0677">Repeat</keyword>
<dbReference type="FunFam" id="3.80.10.10:FF:000041">
    <property type="entry name" value="LRR receptor-like serine/threonine-protein kinase ERECTA"/>
    <property type="match status" value="1"/>
</dbReference>
<dbReference type="STRING" id="3088.A0A383W896"/>
<proteinExistence type="predicted"/>
<evidence type="ECO:0000256" key="4">
    <source>
        <dbReference type="ARBA" id="ARBA00022692"/>
    </source>
</evidence>
<dbReference type="InterPro" id="IPR001611">
    <property type="entry name" value="Leu-rich_rpt"/>
</dbReference>
<evidence type="ECO:0000256" key="7">
    <source>
        <dbReference type="ARBA" id="ARBA00022989"/>
    </source>
</evidence>
<evidence type="ECO:0000256" key="2">
    <source>
        <dbReference type="ARBA" id="ARBA00004430"/>
    </source>
</evidence>
<evidence type="ECO:0000256" key="3">
    <source>
        <dbReference type="ARBA" id="ARBA00022614"/>
    </source>
</evidence>
<comment type="subcellular location">
    <subcellularLocation>
        <location evidence="2">Cytoplasm</location>
        <location evidence="2">Cytoskeleton</location>
        <location evidence="2">Cilium axoneme</location>
    </subcellularLocation>
    <subcellularLocation>
        <location evidence="1">Membrane</location>
        <topology evidence="1">Single-pass membrane protein</topology>
    </subcellularLocation>
</comment>